<keyword evidence="3 6" id="KW-0812">Transmembrane</keyword>
<feature type="domain" description="Major facilitator superfamily (MFS) profile" evidence="7">
    <location>
        <begin position="3"/>
        <end position="404"/>
    </location>
</feature>
<keyword evidence="9" id="KW-1185">Reference proteome</keyword>
<evidence type="ECO:0000256" key="2">
    <source>
        <dbReference type="ARBA" id="ARBA00022448"/>
    </source>
</evidence>
<dbReference type="AlphaFoldDB" id="A0A059E237"/>
<dbReference type="eggNOG" id="COG2271">
    <property type="taxonomic scope" value="Bacteria"/>
</dbReference>
<dbReference type="PANTHER" id="PTHR43385">
    <property type="entry name" value="RIBOFLAVIN TRANSPORTER RIBJ"/>
    <property type="match status" value="1"/>
</dbReference>
<dbReference type="EMBL" id="AWFH01000012">
    <property type="protein sequence ID" value="KCZ61655.1"/>
    <property type="molecule type" value="Genomic_DNA"/>
</dbReference>
<dbReference type="RefSeq" id="WP_035550771.1">
    <property type="nucleotide sequence ID" value="NZ_AWFH01000012.1"/>
</dbReference>
<feature type="transmembrane region" description="Helical" evidence="6">
    <location>
        <begin position="349"/>
        <end position="372"/>
    </location>
</feature>
<evidence type="ECO:0000313" key="8">
    <source>
        <dbReference type="EMBL" id="KCZ61655.1"/>
    </source>
</evidence>
<keyword evidence="2" id="KW-0813">Transport</keyword>
<feature type="transmembrane region" description="Helical" evidence="6">
    <location>
        <begin position="313"/>
        <end position="337"/>
    </location>
</feature>
<sequence>MTRFLIGNFRWLLAGFLMTMGSAFGQTYFVSLSNSALIERFGFSHGSLGLVYALATTSSALILLEFGKIVDRVRARTAAMITVAGLSLACLVMAGVQGPVMLFAAYLLLRLFGQGMMGHVAMTATGRWFEARRGMAVSIVSLGHAAGIAIVPAAAVALIALTGDRLAWTLSAAALALGLGPVLWGLLAKDRMPEGQATDLTETESTRPAPAKQSWRRREVLRAPVFWVLILCAVNPAAMMTALFFHQLHLTDVKGWSAGLFAATFTAFALARIVASLFAGGLIDRFSARAMMAVYQLPMAAGLALLWPVDAVWVIPVAMVLIGLTAGTDSALAGTLMPELFGLRYLGEVRALTFAAIVLASALSPLVTGYLIDAGIAFPVQLAGMAAISVSASIILLALRGRLNAIAMDVYSRTPGSSPS</sequence>
<feature type="transmembrane region" description="Helical" evidence="6">
    <location>
        <begin position="258"/>
        <end position="283"/>
    </location>
</feature>
<accession>A0A059E237</accession>
<dbReference type="InterPro" id="IPR020846">
    <property type="entry name" value="MFS_dom"/>
</dbReference>
<evidence type="ECO:0000256" key="3">
    <source>
        <dbReference type="ARBA" id="ARBA00022692"/>
    </source>
</evidence>
<feature type="transmembrane region" description="Helical" evidence="6">
    <location>
        <begin position="166"/>
        <end position="187"/>
    </location>
</feature>
<feature type="transmembrane region" description="Helical" evidence="6">
    <location>
        <begin position="78"/>
        <end position="97"/>
    </location>
</feature>
<dbReference type="GO" id="GO:0022857">
    <property type="term" value="F:transmembrane transporter activity"/>
    <property type="evidence" value="ECO:0007669"/>
    <property type="project" value="InterPro"/>
</dbReference>
<dbReference type="InterPro" id="IPR036259">
    <property type="entry name" value="MFS_trans_sf"/>
</dbReference>
<proteinExistence type="predicted"/>
<dbReference type="PATRIC" id="fig|1280948.3.peg.1565"/>
<name>A0A059E237_9PROT</name>
<dbReference type="SUPFAM" id="SSF103473">
    <property type="entry name" value="MFS general substrate transporter"/>
    <property type="match status" value="1"/>
</dbReference>
<dbReference type="STRING" id="1280948.HY36_03670"/>
<dbReference type="PANTHER" id="PTHR43385:SF1">
    <property type="entry name" value="RIBOFLAVIN TRANSPORTER RIBJ"/>
    <property type="match status" value="1"/>
</dbReference>
<keyword evidence="5 6" id="KW-0472">Membrane</keyword>
<evidence type="ECO:0000313" key="9">
    <source>
        <dbReference type="Proteomes" id="UP000024547"/>
    </source>
</evidence>
<comment type="caution">
    <text evidence="8">The sequence shown here is derived from an EMBL/GenBank/DDBJ whole genome shotgun (WGS) entry which is preliminary data.</text>
</comment>
<dbReference type="OrthoDB" id="1404228at2"/>
<dbReference type="Gene3D" id="1.20.1250.20">
    <property type="entry name" value="MFS general substrate transporter like domains"/>
    <property type="match status" value="2"/>
</dbReference>
<dbReference type="Pfam" id="PF07690">
    <property type="entry name" value="MFS_1"/>
    <property type="match status" value="1"/>
</dbReference>
<dbReference type="InterPro" id="IPR011701">
    <property type="entry name" value="MFS"/>
</dbReference>
<dbReference type="PROSITE" id="PS50850">
    <property type="entry name" value="MFS"/>
    <property type="match status" value="1"/>
</dbReference>
<feature type="transmembrane region" description="Helical" evidence="6">
    <location>
        <begin position="103"/>
        <end position="124"/>
    </location>
</feature>
<feature type="transmembrane region" description="Helical" evidence="6">
    <location>
        <begin position="378"/>
        <end position="399"/>
    </location>
</feature>
<organism evidence="8 9">
    <name type="scientific">Hyphomonas atlantica</name>
    <dbReference type="NCBI Taxonomy" id="1280948"/>
    <lineage>
        <taxon>Bacteria</taxon>
        <taxon>Pseudomonadati</taxon>
        <taxon>Pseudomonadota</taxon>
        <taxon>Alphaproteobacteria</taxon>
        <taxon>Hyphomonadales</taxon>
        <taxon>Hyphomonadaceae</taxon>
        <taxon>Hyphomonas</taxon>
    </lineage>
</organism>
<comment type="subcellular location">
    <subcellularLocation>
        <location evidence="1">Membrane</location>
        <topology evidence="1">Multi-pass membrane protein</topology>
    </subcellularLocation>
</comment>
<evidence type="ECO:0000256" key="4">
    <source>
        <dbReference type="ARBA" id="ARBA00022989"/>
    </source>
</evidence>
<protein>
    <recommendedName>
        <fullName evidence="7">Major facilitator superfamily (MFS) profile domain-containing protein</fullName>
    </recommendedName>
</protein>
<dbReference type="InterPro" id="IPR052983">
    <property type="entry name" value="MFS_Riboflavin_Transporter"/>
</dbReference>
<evidence type="ECO:0000256" key="5">
    <source>
        <dbReference type="ARBA" id="ARBA00023136"/>
    </source>
</evidence>
<feature type="transmembrane region" description="Helical" evidence="6">
    <location>
        <begin position="225"/>
        <end position="246"/>
    </location>
</feature>
<dbReference type="GO" id="GO:0016020">
    <property type="term" value="C:membrane"/>
    <property type="evidence" value="ECO:0007669"/>
    <property type="project" value="UniProtKB-SubCell"/>
</dbReference>
<evidence type="ECO:0000259" key="7">
    <source>
        <dbReference type="PROSITE" id="PS50850"/>
    </source>
</evidence>
<evidence type="ECO:0000256" key="1">
    <source>
        <dbReference type="ARBA" id="ARBA00004141"/>
    </source>
</evidence>
<feature type="transmembrane region" description="Helical" evidence="6">
    <location>
        <begin position="49"/>
        <end position="66"/>
    </location>
</feature>
<gene>
    <name evidence="8" type="ORF">HY36_03670</name>
</gene>
<evidence type="ECO:0000256" key="6">
    <source>
        <dbReference type="SAM" id="Phobius"/>
    </source>
</evidence>
<keyword evidence="4 6" id="KW-1133">Transmembrane helix</keyword>
<dbReference type="Proteomes" id="UP000024547">
    <property type="component" value="Unassembled WGS sequence"/>
</dbReference>
<feature type="transmembrane region" description="Helical" evidence="6">
    <location>
        <begin position="136"/>
        <end position="160"/>
    </location>
</feature>
<reference evidence="8 9" key="1">
    <citation type="journal article" date="2014" name="Antonie Van Leeuwenhoek">
        <title>Hyphomonas beringensis sp. nov. and Hyphomonas chukchiensis sp. nov., isolated from surface seawater of the Bering Sea and Chukchi Sea.</title>
        <authorList>
            <person name="Li C."/>
            <person name="Lai Q."/>
            <person name="Li G."/>
            <person name="Dong C."/>
            <person name="Wang J."/>
            <person name="Liao Y."/>
            <person name="Shao Z."/>
        </authorList>
    </citation>
    <scope>NUCLEOTIDE SEQUENCE [LARGE SCALE GENOMIC DNA]</scope>
    <source>
        <strain evidence="8 9">22II1-22F38</strain>
    </source>
</reference>